<keyword evidence="5 7" id="KW-0648">Protein biosynthesis</keyword>
<dbReference type="STRING" id="883114.HMPREF9709_00983"/>
<dbReference type="InterPro" id="IPR000924">
    <property type="entry name" value="Glu/Gln-tRNA-synth"/>
</dbReference>
<dbReference type="InterPro" id="IPR049940">
    <property type="entry name" value="GluQ/Sye"/>
</dbReference>
<dbReference type="InterPro" id="IPR014729">
    <property type="entry name" value="Rossmann-like_a/b/a_fold"/>
</dbReference>
<dbReference type="HOGENOM" id="CLU_015768_6_1_9"/>
<comment type="similarity">
    <text evidence="1 7">Belongs to the class-I aminoacyl-tRNA synthetase family. Glutamate--tRNA ligase type 1 subfamily.</text>
</comment>
<dbReference type="GO" id="GO:0004818">
    <property type="term" value="F:glutamate-tRNA ligase activity"/>
    <property type="evidence" value="ECO:0007669"/>
    <property type="project" value="UniProtKB-UniRule"/>
</dbReference>
<dbReference type="OrthoDB" id="9807503at2"/>
<feature type="domain" description="Glutamyl/glutaminyl-tRNA synthetase class Ib catalytic" evidence="8">
    <location>
        <begin position="3"/>
        <end position="330"/>
    </location>
</feature>
<dbReference type="Pfam" id="PF19269">
    <property type="entry name" value="Anticodon_2"/>
    <property type="match status" value="1"/>
</dbReference>
<dbReference type="Pfam" id="PF00749">
    <property type="entry name" value="tRNA-synt_1c"/>
    <property type="match status" value="1"/>
</dbReference>
<reference evidence="10 11" key="1">
    <citation type="submission" date="2012-01" db="EMBL/GenBank/DDBJ databases">
        <title>The Genome Sequence of Helcococcus kunzii ATCC 51366.</title>
        <authorList>
            <consortium name="The Broad Institute Genome Sequencing Platform"/>
            <person name="Earl A."/>
            <person name="Ward D."/>
            <person name="Feldgarden M."/>
            <person name="Gevers D."/>
            <person name="Huys G."/>
            <person name="Young S.K."/>
            <person name="Zeng Q."/>
            <person name="Gargeya S."/>
            <person name="Fitzgerald M."/>
            <person name="Haas B."/>
            <person name="Abouelleil A."/>
            <person name="Alvarado L."/>
            <person name="Arachchi H.M."/>
            <person name="Berlin A."/>
            <person name="Chapman S.B."/>
            <person name="Gearin G."/>
            <person name="Goldberg J."/>
            <person name="Griggs A."/>
            <person name="Gujja S."/>
            <person name="Hansen M."/>
            <person name="Heiman D."/>
            <person name="Howarth C."/>
            <person name="Larimer J."/>
            <person name="Lui A."/>
            <person name="MacDonald P.J.P."/>
            <person name="McCowen C."/>
            <person name="Montmayeur A."/>
            <person name="Murphy C."/>
            <person name="Neiman D."/>
            <person name="Pearson M."/>
            <person name="Priest M."/>
            <person name="Roberts A."/>
            <person name="Saif S."/>
            <person name="Shea T."/>
            <person name="Sisk P."/>
            <person name="Stolte C."/>
            <person name="Sykes S."/>
            <person name="Wortman J."/>
            <person name="Nusbaum C."/>
            <person name="Birren B."/>
        </authorList>
    </citation>
    <scope>NUCLEOTIDE SEQUENCE [LARGE SCALE GENOMIC DNA]</scope>
    <source>
        <strain evidence="10 11">ATCC 51366</strain>
    </source>
</reference>
<name>H3NNS2_9FIRM</name>
<sequence length="492" mass="56612">MSEVRVRFAPSPTGYVHIGGLRTALYNYLFARNQGGKFILRIEDTDRTRFVEGALENLIEVLNWADLDYDEGVFLDENGKTFEKGEYGPYIQSDRVKAGIYDEHIHKLIDEDKAYYCFCSAERLDKLREQQKADGKMPRYDGLCRGISKEEAQKRVDAGEEHVVRLKLPANKDIQFTDAIKGNLSINTNDMDDQVLIKSDGFPTYHFAVVVDDHHMKITHVIRGDEWVSSTPKHVYLYEAFGWEAPTYVHLPTVLGKDKKKLSKRNADVAVEDFKKKGYLKDALINYIALVGWSPETNQEILSHDELIEQFSFERVSKSGGVFDEAKLDWVNSHYVKELIDRELSEQIKPYLIEAGYINEDISDEKMDEISATFKKSLNKFSEIVEQTDFIFAKFDTPEFYEDVKENLNSEDSKKVLTKLKEIVENEGMNEELAKTIMKRIQKETGIKGKSLFFPVRSALSGSEHGPEMIHIFMILGKEGIINRINYVLENY</sequence>
<comment type="function">
    <text evidence="7">Catalyzes the attachment of glutamate to tRNA(Glu) in a two-step reaction: glutamate is first activated by ATP to form Glu-AMP and then transferred to the acceptor end of tRNA(Glu).</text>
</comment>
<keyword evidence="11" id="KW-1185">Reference proteome</keyword>
<dbReference type="InterPro" id="IPR008925">
    <property type="entry name" value="aa_tRNA-synth_I_cd-bd_sf"/>
</dbReference>
<dbReference type="InterPro" id="IPR033910">
    <property type="entry name" value="GluRS_core"/>
</dbReference>
<evidence type="ECO:0000256" key="1">
    <source>
        <dbReference type="ARBA" id="ARBA00007894"/>
    </source>
</evidence>
<evidence type="ECO:0000256" key="7">
    <source>
        <dbReference type="HAMAP-Rule" id="MF_00022"/>
    </source>
</evidence>
<dbReference type="GO" id="GO:0000049">
    <property type="term" value="F:tRNA binding"/>
    <property type="evidence" value="ECO:0007669"/>
    <property type="project" value="InterPro"/>
</dbReference>
<feature type="short sequence motif" description="'KMSKS' region" evidence="7">
    <location>
        <begin position="261"/>
        <end position="265"/>
    </location>
</feature>
<dbReference type="PROSITE" id="PS00178">
    <property type="entry name" value="AA_TRNA_LIGASE_I"/>
    <property type="match status" value="1"/>
</dbReference>
<dbReference type="InterPro" id="IPR045462">
    <property type="entry name" value="aa-tRNA-synth_I_cd-bd"/>
</dbReference>
<evidence type="ECO:0000256" key="2">
    <source>
        <dbReference type="ARBA" id="ARBA00022598"/>
    </source>
</evidence>
<dbReference type="AlphaFoldDB" id="H3NNS2"/>
<dbReference type="Gene3D" id="3.40.50.620">
    <property type="entry name" value="HUPs"/>
    <property type="match status" value="1"/>
</dbReference>
<dbReference type="InterPro" id="IPR001412">
    <property type="entry name" value="aa-tRNA-synth_I_CS"/>
</dbReference>
<keyword evidence="3 7" id="KW-0547">Nucleotide-binding</keyword>
<keyword evidence="7" id="KW-0963">Cytoplasm</keyword>
<dbReference type="PANTHER" id="PTHR43311:SF2">
    <property type="entry name" value="GLUTAMATE--TRNA LIGASE, MITOCHONDRIAL-RELATED"/>
    <property type="match status" value="1"/>
</dbReference>
<dbReference type="GO" id="GO:0006424">
    <property type="term" value="P:glutamyl-tRNA aminoacylation"/>
    <property type="evidence" value="ECO:0007669"/>
    <property type="project" value="UniProtKB-UniRule"/>
</dbReference>
<accession>H3NNS2</accession>
<evidence type="ECO:0000313" key="11">
    <source>
        <dbReference type="Proteomes" id="UP000004191"/>
    </source>
</evidence>
<dbReference type="Proteomes" id="UP000004191">
    <property type="component" value="Unassembled WGS sequence"/>
</dbReference>
<gene>
    <name evidence="7" type="primary">gltX</name>
    <name evidence="10" type="ORF">HMPREF9709_00983</name>
</gene>
<keyword evidence="2 7" id="KW-0436">Ligase</keyword>
<dbReference type="HAMAP" id="MF_00022">
    <property type="entry name" value="Glu_tRNA_synth_type1"/>
    <property type="match status" value="1"/>
</dbReference>
<dbReference type="CDD" id="cd00808">
    <property type="entry name" value="GluRS_core"/>
    <property type="match status" value="1"/>
</dbReference>
<comment type="subunit">
    <text evidence="7">Monomer.</text>
</comment>
<comment type="subcellular location">
    <subcellularLocation>
        <location evidence="7">Cytoplasm</location>
    </subcellularLocation>
</comment>
<comment type="catalytic activity">
    <reaction evidence="7">
        <text>tRNA(Glu) + L-glutamate + ATP = L-glutamyl-tRNA(Glu) + AMP + diphosphate</text>
        <dbReference type="Rhea" id="RHEA:23540"/>
        <dbReference type="Rhea" id="RHEA-COMP:9663"/>
        <dbReference type="Rhea" id="RHEA-COMP:9680"/>
        <dbReference type="ChEBI" id="CHEBI:29985"/>
        <dbReference type="ChEBI" id="CHEBI:30616"/>
        <dbReference type="ChEBI" id="CHEBI:33019"/>
        <dbReference type="ChEBI" id="CHEBI:78442"/>
        <dbReference type="ChEBI" id="CHEBI:78520"/>
        <dbReference type="ChEBI" id="CHEBI:456215"/>
        <dbReference type="EC" id="6.1.1.17"/>
    </reaction>
</comment>
<dbReference type="FunFam" id="3.40.50.620:FF:000045">
    <property type="entry name" value="Glutamate--tRNA ligase, mitochondrial"/>
    <property type="match status" value="1"/>
</dbReference>
<dbReference type="InterPro" id="IPR020058">
    <property type="entry name" value="Glu/Gln-tRNA-synth_Ib_cat-dom"/>
</dbReference>
<dbReference type="GO" id="GO:0005737">
    <property type="term" value="C:cytoplasm"/>
    <property type="evidence" value="ECO:0007669"/>
    <property type="project" value="UniProtKB-SubCell"/>
</dbReference>
<dbReference type="GO" id="GO:0005524">
    <property type="term" value="F:ATP binding"/>
    <property type="evidence" value="ECO:0007669"/>
    <property type="project" value="UniProtKB-UniRule"/>
</dbReference>
<comment type="caution">
    <text evidence="7">Lacks conserved residue(s) required for the propagation of feature annotation.</text>
</comment>
<dbReference type="Gene3D" id="1.10.10.350">
    <property type="match status" value="1"/>
</dbReference>
<dbReference type="GeneID" id="96998977"/>
<evidence type="ECO:0000259" key="8">
    <source>
        <dbReference type="Pfam" id="PF00749"/>
    </source>
</evidence>
<dbReference type="PATRIC" id="fig|883114.3.peg.973"/>
<keyword evidence="6 7" id="KW-0030">Aminoacyl-tRNA synthetase</keyword>
<organism evidence="10 11">
    <name type="scientific">Helcococcus kunzii ATCC 51366</name>
    <dbReference type="NCBI Taxonomy" id="883114"/>
    <lineage>
        <taxon>Bacteria</taxon>
        <taxon>Bacillati</taxon>
        <taxon>Bacillota</taxon>
        <taxon>Tissierellia</taxon>
        <taxon>Tissierellales</taxon>
        <taxon>Peptoniphilaceae</taxon>
        <taxon>Helcococcus</taxon>
    </lineage>
</organism>
<evidence type="ECO:0000256" key="5">
    <source>
        <dbReference type="ARBA" id="ARBA00022917"/>
    </source>
</evidence>
<dbReference type="InterPro" id="IPR020751">
    <property type="entry name" value="aa-tRNA-synth_I_codon-bd_sub2"/>
</dbReference>
<dbReference type="InterPro" id="IPR004527">
    <property type="entry name" value="Glu-tRNA-ligase_bac/mito"/>
</dbReference>
<dbReference type="GO" id="GO:0008270">
    <property type="term" value="F:zinc ion binding"/>
    <property type="evidence" value="ECO:0007669"/>
    <property type="project" value="InterPro"/>
</dbReference>
<feature type="binding site" evidence="7">
    <location>
        <position position="264"/>
    </location>
    <ligand>
        <name>ATP</name>
        <dbReference type="ChEBI" id="CHEBI:30616"/>
    </ligand>
</feature>
<evidence type="ECO:0000256" key="3">
    <source>
        <dbReference type="ARBA" id="ARBA00022741"/>
    </source>
</evidence>
<dbReference type="EC" id="6.1.1.17" evidence="7"/>
<proteinExistence type="inferred from homology"/>
<dbReference type="SUPFAM" id="SSF52374">
    <property type="entry name" value="Nucleotidylyl transferase"/>
    <property type="match status" value="1"/>
</dbReference>
<evidence type="ECO:0000313" key="10">
    <source>
        <dbReference type="EMBL" id="EHR34047.1"/>
    </source>
</evidence>
<dbReference type="RefSeq" id="WP_005398451.1">
    <property type="nucleotide sequence ID" value="NZ_JH601088.1"/>
</dbReference>
<evidence type="ECO:0000259" key="9">
    <source>
        <dbReference type="Pfam" id="PF19269"/>
    </source>
</evidence>
<evidence type="ECO:0000256" key="6">
    <source>
        <dbReference type="ARBA" id="ARBA00023146"/>
    </source>
</evidence>
<feature type="domain" description="Aminoacyl-tRNA synthetase class I anticodon-binding" evidence="9">
    <location>
        <begin position="344"/>
        <end position="488"/>
    </location>
</feature>
<dbReference type="PANTHER" id="PTHR43311">
    <property type="entry name" value="GLUTAMATE--TRNA LIGASE"/>
    <property type="match status" value="1"/>
</dbReference>
<dbReference type="eggNOG" id="COG0008">
    <property type="taxonomic scope" value="Bacteria"/>
</dbReference>
<dbReference type="PRINTS" id="PR00987">
    <property type="entry name" value="TRNASYNTHGLU"/>
</dbReference>
<keyword evidence="4 7" id="KW-0067">ATP-binding</keyword>
<dbReference type="SUPFAM" id="SSF48163">
    <property type="entry name" value="An anticodon-binding domain of class I aminoacyl-tRNA synthetases"/>
    <property type="match status" value="1"/>
</dbReference>
<dbReference type="EMBL" id="AGEI01000021">
    <property type="protein sequence ID" value="EHR34047.1"/>
    <property type="molecule type" value="Genomic_DNA"/>
</dbReference>
<dbReference type="NCBIfam" id="TIGR00464">
    <property type="entry name" value="gltX_bact"/>
    <property type="match status" value="1"/>
</dbReference>
<feature type="short sequence motif" description="'HIGH' region" evidence="7">
    <location>
        <begin position="10"/>
        <end position="20"/>
    </location>
</feature>
<comment type="caution">
    <text evidence="10">The sequence shown here is derived from an EMBL/GenBank/DDBJ whole genome shotgun (WGS) entry which is preliminary data.</text>
</comment>
<evidence type="ECO:0000256" key="4">
    <source>
        <dbReference type="ARBA" id="ARBA00022840"/>
    </source>
</evidence>
<protein>
    <recommendedName>
        <fullName evidence="7">Glutamate--tRNA ligase</fullName>
        <ecNumber evidence="7">6.1.1.17</ecNumber>
    </recommendedName>
    <alternativeName>
        <fullName evidence="7">Glutamyl-tRNA synthetase</fullName>
        <shortName evidence="7">GluRS</shortName>
    </alternativeName>
</protein>